<accession>A0ABQ4DZT5</accession>
<sequence>MGAGVIRVPHAEDVRMRRVALVGVPRLAKDIALPHRVPQASLDDLADQLARTRRADDMPE</sequence>
<keyword evidence="2" id="KW-1185">Reference proteome</keyword>
<evidence type="ECO:0000313" key="1">
    <source>
        <dbReference type="EMBL" id="GIG87933.1"/>
    </source>
</evidence>
<proteinExistence type="predicted"/>
<organism evidence="1 2">
    <name type="scientific">Plantactinospora endophytica</name>
    <dbReference type="NCBI Taxonomy" id="673535"/>
    <lineage>
        <taxon>Bacteria</taxon>
        <taxon>Bacillati</taxon>
        <taxon>Actinomycetota</taxon>
        <taxon>Actinomycetes</taxon>
        <taxon>Micromonosporales</taxon>
        <taxon>Micromonosporaceae</taxon>
        <taxon>Plantactinospora</taxon>
    </lineage>
</organism>
<evidence type="ECO:0000313" key="2">
    <source>
        <dbReference type="Proteomes" id="UP000646749"/>
    </source>
</evidence>
<dbReference type="Proteomes" id="UP000646749">
    <property type="component" value="Unassembled WGS sequence"/>
</dbReference>
<protein>
    <submittedName>
        <fullName evidence="1">Uncharacterized protein</fullName>
    </submittedName>
</protein>
<gene>
    <name evidence="1" type="ORF">Pen02_28690</name>
</gene>
<dbReference type="EMBL" id="BONW01000013">
    <property type="protein sequence ID" value="GIG87933.1"/>
    <property type="molecule type" value="Genomic_DNA"/>
</dbReference>
<reference evidence="1 2" key="1">
    <citation type="submission" date="2021-01" db="EMBL/GenBank/DDBJ databases">
        <title>Whole genome shotgun sequence of Plantactinospora endophytica NBRC 110450.</title>
        <authorList>
            <person name="Komaki H."/>
            <person name="Tamura T."/>
        </authorList>
    </citation>
    <scope>NUCLEOTIDE SEQUENCE [LARGE SCALE GENOMIC DNA]</scope>
    <source>
        <strain evidence="1 2">NBRC 110450</strain>
    </source>
</reference>
<comment type="caution">
    <text evidence="1">The sequence shown here is derived from an EMBL/GenBank/DDBJ whole genome shotgun (WGS) entry which is preliminary data.</text>
</comment>
<name>A0ABQ4DZT5_9ACTN</name>